<dbReference type="PRINTS" id="PR00105">
    <property type="entry name" value="C5METTRFRASE"/>
</dbReference>
<keyword evidence="5" id="KW-0680">Restriction system</keyword>
<dbReference type="Gene3D" id="3.90.120.10">
    <property type="entry name" value="DNA Methylase, subunit A, domain 2"/>
    <property type="match status" value="1"/>
</dbReference>
<evidence type="ECO:0000256" key="3">
    <source>
        <dbReference type="ARBA" id="ARBA00022679"/>
    </source>
</evidence>
<sequence length="450" mass="50760">MTEKATARAVVNIEAVSVSEIKIKDSTVRSRGKFKPALNLSVNEIHSVLFDKIKEETSKIIEDEEDKKIVDKCNKNQPKDKINVVSLFSGAGGLDLGTELAGLVSVVGYDKAMEYFSDKDKFFANRKKSIFHTAYTNDMFVEANKTYKKNFSNDILQHQKDIRKVAHFPNNTLMIGGFPCPGFSEAGPRLIDDERNFLYIHFIRALMQTQPEFFIAENVKGMMTLGKGEVLKQIIEDFASAGYTVTAHLVNARDYGVPQSRERVFLVGVHKKKIEAKYGFKYDLPTPTHGDPSKMNIFKDMKPWVTLGDAIGDLTDNPGPYFEGSYSTIYMSRNRKKKWDEQSFTIQASGRQAPQHPGGESMEKIGHNHWVFHGKNRRLSVKEIKRIQTFPDWFEFSSGSPVGKSGKTISENAQIDKIYKQIGNAVPVLLARAIVQPIADFLNEIHAKVH</sequence>
<dbReference type="SUPFAM" id="SSF53335">
    <property type="entry name" value="S-adenosyl-L-methionine-dependent methyltransferases"/>
    <property type="match status" value="1"/>
</dbReference>
<organism evidence="8 9">
    <name type="scientific">Pseudolactococcus insecticola</name>
    <dbReference type="NCBI Taxonomy" id="2709158"/>
    <lineage>
        <taxon>Bacteria</taxon>
        <taxon>Bacillati</taxon>
        <taxon>Bacillota</taxon>
        <taxon>Bacilli</taxon>
        <taxon>Lactobacillales</taxon>
        <taxon>Streptococcaceae</taxon>
        <taxon>Pseudolactococcus</taxon>
    </lineage>
</organism>
<evidence type="ECO:0000256" key="5">
    <source>
        <dbReference type="ARBA" id="ARBA00022747"/>
    </source>
</evidence>
<keyword evidence="4 6" id="KW-0949">S-adenosyl-L-methionine</keyword>
<dbReference type="GO" id="GO:0003677">
    <property type="term" value="F:DNA binding"/>
    <property type="evidence" value="ECO:0007669"/>
    <property type="project" value="TreeGrafter"/>
</dbReference>
<dbReference type="PANTHER" id="PTHR10629:SF52">
    <property type="entry name" value="DNA (CYTOSINE-5)-METHYLTRANSFERASE 1"/>
    <property type="match status" value="1"/>
</dbReference>
<dbReference type="InterPro" id="IPR029063">
    <property type="entry name" value="SAM-dependent_MTases_sf"/>
</dbReference>
<dbReference type="EC" id="2.1.1.37" evidence="1"/>
<dbReference type="RefSeq" id="WP_172355628.1">
    <property type="nucleotide sequence ID" value="NZ_BLLH01000002.1"/>
</dbReference>
<keyword evidence="9" id="KW-1185">Reference proteome</keyword>
<reference evidence="8 9" key="1">
    <citation type="submission" date="2020-02" db="EMBL/GenBank/DDBJ databases">
        <title>Draft genome sequence of Lactococcus sp. Hs20B0-1.</title>
        <authorList>
            <person name="Noda S."/>
            <person name="Yuki M."/>
            <person name="Ohkuma M."/>
        </authorList>
    </citation>
    <scope>NUCLEOTIDE SEQUENCE [LARGE SCALE GENOMIC DNA]</scope>
    <source>
        <strain evidence="8 9">Hs20B0-1</strain>
    </source>
</reference>
<dbReference type="CDD" id="cd00315">
    <property type="entry name" value="Cyt_C5_DNA_methylase"/>
    <property type="match status" value="1"/>
</dbReference>
<evidence type="ECO:0000256" key="6">
    <source>
        <dbReference type="PROSITE-ProRule" id="PRU01016"/>
    </source>
</evidence>
<evidence type="ECO:0000313" key="9">
    <source>
        <dbReference type="Proteomes" id="UP000475928"/>
    </source>
</evidence>
<dbReference type="InterPro" id="IPR001525">
    <property type="entry name" value="C5_MeTfrase"/>
</dbReference>
<dbReference type="PANTHER" id="PTHR10629">
    <property type="entry name" value="CYTOSINE-SPECIFIC METHYLTRANSFERASE"/>
    <property type="match status" value="1"/>
</dbReference>
<dbReference type="EMBL" id="BLLH01000002">
    <property type="protein sequence ID" value="GFH40269.1"/>
    <property type="molecule type" value="Genomic_DNA"/>
</dbReference>
<dbReference type="Gene3D" id="3.40.50.150">
    <property type="entry name" value="Vaccinia Virus protein VP39"/>
    <property type="match status" value="1"/>
</dbReference>
<keyword evidence="3 6" id="KW-0808">Transferase</keyword>
<evidence type="ECO:0000256" key="7">
    <source>
        <dbReference type="RuleBase" id="RU000416"/>
    </source>
</evidence>
<comment type="similarity">
    <text evidence="6 7">Belongs to the class I-like SAM-binding methyltransferase superfamily. C5-methyltransferase family.</text>
</comment>
<dbReference type="InterPro" id="IPR031303">
    <property type="entry name" value="C5_meth_CS"/>
</dbReference>
<dbReference type="InterPro" id="IPR050390">
    <property type="entry name" value="C5-Methyltransferase"/>
</dbReference>
<evidence type="ECO:0000256" key="1">
    <source>
        <dbReference type="ARBA" id="ARBA00011975"/>
    </source>
</evidence>
<dbReference type="NCBIfam" id="TIGR00675">
    <property type="entry name" value="dcm"/>
    <property type="match status" value="1"/>
</dbReference>
<evidence type="ECO:0000256" key="4">
    <source>
        <dbReference type="ARBA" id="ARBA00022691"/>
    </source>
</evidence>
<dbReference type="GO" id="GO:0044027">
    <property type="term" value="P:negative regulation of gene expression via chromosomal CpG island methylation"/>
    <property type="evidence" value="ECO:0007669"/>
    <property type="project" value="TreeGrafter"/>
</dbReference>
<name>A0A6A0B4H4_9LACT</name>
<dbReference type="Proteomes" id="UP000475928">
    <property type="component" value="Unassembled WGS sequence"/>
</dbReference>
<gene>
    <name evidence="8" type="ORF">Hs20B_06670</name>
</gene>
<dbReference type="PROSITE" id="PS51679">
    <property type="entry name" value="SAM_MT_C5"/>
    <property type="match status" value="1"/>
</dbReference>
<comment type="caution">
    <text evidence="8">The sequence shown here is derived from an EMBL/GenBank/DDBJ whole genome shotgun (WGS) entry which is preliminary data.</text>
</comment>
<dbReference type="GO" id="GO:0003886">
    <property type="term" value="F:DNA (cytosine-5-)-methyltransferase activity"/>
    <property type="evidence" value="ECO:0007669"/>
    <property type="project" value="UniProtKB-EC"/>
</dbReference>
<keyword evidence="2 6" id="KW-0489">Methyltransferase</keyword>
<dbReference type="PROSITE" id="PS00095">
    <property type="entry name" value="C5_MTASE_2"/>
    <property type="match status" value="1"/>
</dbReference>
<feature type="active site" evidence="6">
    <location>
        <position position="180"/>
    </location>
</feature>
<dbReference type="GO" id="GO:0032259">
    <property type="term" value="P:methylation"/>
    <property type="evidence" value="ECO:0007669"/>
    <property type="project" value="UniProtKB-KW"/>
</dbReference>
<dbReference type="AlphaFoldDB" id="A0A6A0B4H4"/>
<dbReference type="Pfam" id="PF00145">
    <property type="entry name" value="DNA_methylase"/>
    <property type="match status" value="1"/>
</dbReference>
<protein>
    <recommendedName>
        <fullName evidence="1">DNA (cytosine-5-)-methyltransferase</fullName>
        <ecNumber evidence="1">2.1.1.37</ecNumber>
    </recommendedName>
</protein>
<dbReference type="GO" id="GO:0009307">
    <property type="term" value="P:DNA restriction-modification system"/>
    <property type="evidence" value="ECO:0007669"/>
    <property type="project" value="UniProtKB-KW"/>
</dbReference>
<proteinExistence type="inferred from homology"/>
<evidence type="ECO:0000313" key="8">
    <source>
        <dbReference type="EMBL" id="GFH40269.1"/>
    </source>
</evidence>
<accession>A0A6A0B4H4</accession>
<evidence type="ECO:0000256" key="2">
    <source>
        <dbReference type="ARBA" id="ARBA00022603"/>
    </source>
</evidence>